<evidence type="ECO:0000313" key="2">
    <source>
        <dbReference type="Proteomes" id="UP000824120"/>
    </source>
</evidence>
<accession>A0A9J6AM99</accession>
<evidence type="ECO:0000313" key="1">
    <source>
        <dbReference type="EMBL" id="KAG5625734.1"/>
    </source>
</evidence>
<comment type="caution">
    <text evidence="1">The sequence shown here is derived from an EMBL/GenBank/DDBJ whole genome shotgun (WGS) entry which is preliminary data.</text>
</comment>
<organism evidence="1 2">
    <name type="scientific">Solanum commersonii</name>
    <name type="common">Commerson's wild potato</name>
    <name type="synonym">Commerson's nightshade</name>
    <dbReference type="NCBI Taxonomy" id="4109"/>
    <lineage>
        <taxon>Eukaryota</taxon>
        <taxon>Viridiplantae</taxon>
        <taxon>Streptophyta</taxon>
        <taxon>Embryophyta</taxon>
        <taxon>Tracheophyta</taxon>
        <taxon>Spermatophyta</taxon>
        <taxon>Magnoliopsida</taxon>
        <taxon>eudicotyledons</taxon>
        <taxon>Gunneridae</taxon>
        <taxon>Pentapetalae</taxon>
        <taxon>asterids</taxon>
        <taxon>lamiids</taxon>
        <taxon>Solanales</taxon>
        <taxon>Solanaceae</taxon>
        <taxon>Solanoideae</taxon>
        <taxon>Solaneae</taxon>
        <taxon>Solanum</taxon>
    </lineage>
</organism>
<gene>
    <name evidence="1" type="ORF">H5410_010952</name>
</gene>
<dbReference type="AlphaFoldDB" id="A0A9J6AM99"/>
<name>A0A9J6AM99_SOLCO</name>
<dbReference type="EMBL" id="JACXVP010000002">
    <property type="protein sequence ID" value="KAG5625734.1"/>
    <property type="molecule type" value="Genomic_DNA"/>
</dbReference>
<sequence length="86" mass="9824">MKLVIIESNAGDQTQKLDSKSVLNFPSLGLVWHSVKYDKFSHPKNNKEKRIFMSPSFLICSINEFLQQFQLSSNPLTLKVKVSPDI</sequence>
<keyword evidence="2" id="KW-1185">Reference proteome</keyword>
<dbReference type="Proteomes" id="UP000824120">
    <property type="component" value="Chromosome 2"/>
</dbReference>
<reference evidence="1 2" key="1">
    <citation type="submission" date="2020-09" db="EMBL/GenBank/DDBJ databases">
        <title>De no assembly of potato wild relative species, Solanum commersonii.</title>
        <authorList>
            <person name="Cho K."/>
        </authorList>
    </citation>
    <scope>NUCLEOTIDE SEQUENCE [LARGE SCALE GENOMIC DNA]</scope>
    <source>
        <strain evidence="1">LZ3.2</strain>
        <tissue evidence="1">Leaf</tissue>
    </source>
</reference>
<protein>
    <submittedName>
        <fullName evidence="1">Uncharacterized protein</fullName>
    </submittedName>
</protein>
<proteinExistence type="predicted"/>